<keyword evidence="5 10" id="KW-0819">tRNA processing</keyword>
<dbReference type="Gene3D" id="1.10.20.140">
    <property type="match status" value="1"/>
</dbReference>
<comment type="subunit">
    <text evidence="10">Monomer.</text>
</comment>
<evidence type="ECO:0000256" key="13">
    <source>
        <dbReference type="RuleBase" id="RU003785"/>
    </source>
</evidence>
<keyword evidence="6 10" id="KW-0547">Nucleotide-binding</keyword>
<evidence type="ECO:0000256" key="12">
    <source>
        <dbReference type="RuleBase" id="RU003784"/>
    </source>
</evidence>
<feature type="region of interest" description="Interaction with substrate tRNA" evidence="10">
    <location>
        <begin position="35"/>
        <end position="38"/>
    </location>
</feature>
<dbReference type="HAMAP" id="MF_00185">
    <property type="entry name" value="IPP_trans"/>
    <property type="match status" value="1"/>
</dbReference>
<evidence type="ECO:0000256" key="1">
    <source>
        <dbReference type="ARBA" id="ARBA00001946"/>
    </source>
</evidence>
<dbReference type="PANTHER" id="PTHR11088">
    <property type="entry name" value="TRNA DIMETHYLALLYLTRANSFERASE"/>
    <property type="match status" value="1"/>
</dbReference>
<dbReference type="NCBIfam" id="TIGR00174">
    <property type="entry name" value="miaA"/>
    <property type="match status" value="1"/>
</dbReference>
<comment type="cofactor">
    <cofactor evidence="1 10">
        <name>Mg(2+)</name>
        <dbReference type="ChEBI" id="CHEBI:18420"/>
    </cofactor>
</comment>
<keyword evidence="8 10" id="KW-0460">Magnesium</keyword>
<dbReference type="GO" id="GO:0052381">
    <property type="term" value="F:tRNA dimethylallyltransferase activity"/>
    <property type="evidence" value="ECO:0007669"/>
    <property type="project" value="UniProtKB-UniRule"/>
</dbReference>
<dbReference type="EMBL" id="NBTM02000001">
    <property type="protein sequence ID" value="PNL92166.1"/>
    <property type="molecule type" value="Genomic_DNA"/>
</dbReference>
<evidence type="ECO:0000256" key="5">
    <source>
        <dbReference type="ARBA" id="ARBA00022694"/>
    </source>
</evidence>
<comment type="catalytic activity">
    <reaction evidence="9 10 11">
        <text>adenosine(37) in tRNA + dimethylallyl diphosphate = N(6)-dimethylallyladenosine(37) in tRNA + diphosphate</text>
        <dbReference type="Rhea" id="RHEA:26482"/>
        <dbReference type="Rhea" id="RHEA-COMP:10162"/>
        <dbReference type="Rhea" id="RHEA-COMP:10375"/>
        <dbReference type="ChEBI" id="CHEBI:33019"/>
        <dbReference type="ChEBI" id="CHEBI:57623"/>
        <dbReference type="ChEBI" id="CHEBI:74411"/>
        <dbReference type="ChEBI" id="CHEBI:74415"/>
        <dbReference type="EC" id="2.5.1.75"/>
    </reaction>
</comment>
<evidence type="ECO:0000256" key="8">
    <source>
        <dbReference type="ARBA" id="ARBA00022842"/>
    </source>
</evidence>
<dbReference type="InterPro" id="IPR027417">
    <property type="entry name" value="P-loop_NTPase"/>
</dbReference>
<dbReference type="SUPFAM" id="SSF52540">
    <property type="entry name" value="P-loop containing nucleoside triphosphate hydrolases"/>
    <property type="match status" value="2"/>
</dbReference>
<comment type="caution">
    <text evidence="14">The sequence shown here is derived from an EMBL/GenBank/DDBJ whole genome shotgun (WGS) entry which is preliminary data.</text>
</comment>
<keyword evidence="4 10" id="KW-0808">Transferase</keyword>
<dbReference type="Pfam" id="PF01715">
    <property type="entry name" value="IPPT"/>
    <property type="match status" value="1"/>
</dbReference>
<dbReference type="InterPro" id="IPR018022">
    <property type="entry name" value="IPT"/>
</dbReference>
<dbReference type="InterPro" id="IPR039657">
    <property type="entry name" value="Dimethylallyltransferase"/>
</dbReference>
<keyword evidence="7 10" id="KW-0067">ATP-binding</keyword>
<comment type="function">
    <text evidence="2 10 12">Catalyzes the transfer of a dimethylallyl group onto the adenine at position 37 in tRNAs that read codons beginning with uridine, leading to the formation of N6-(dimethylallyl)adenosine (i(6)A).</text>
</comment>
<evidence type="ECO:0000313" key="15">
    <source>
        <dbReference type="Proteomes" id="UP000192813"/>
    </source>
</evidence>
<comment type="caution">
    <text evidence="10">Lacks conserved residue(s) required for the propagation of feature annotation.</text>
</comment>
<evidence type="ECO:0000256" key="7">
    <source>
        <dbReference type="ARBA" id="ARBA00022840"/>
    </source>
</evidence>
<comment type="similarity">
    <text evidence="3 10 13">Belongs to the IPP transferase family.</text>
</comment>
<dbReference type="GO" id="GO:0005524">
    <property type="term" value="F:ATP binding"/>
    <property type="evidence" value="ECO:0007669"/>
    <property type="project" value="UniProtKB-UniRule"/>
</dbReference>
<feature type="binding site" evidence="10">
    <location>
        <begin position="10"/>
        <end position="17"/>
    </location>
    <ligand>
        <name>ATP</name>
        <dbReference type="ChEBI" id="CHEBI:30616"/>
    </ligand>
</feature>
<dbReference type="Proteomes" id="UP000192813">
    <property type="component" value="Unassembled WGS sequence"/>
</dbReference>
<dbReference type="AlphaFoldDB" id="A0A2J9PPF7"/>
<dbReference type="EC" id="2.5.1.75" evidence="10"/>
<dbReference type="RefSeq" id="WP_083069736.1">
    <property type="nucleotide sequence ID" value="NZ_JALXKY010000024.1"/>
</dbReference>
<name>A0A2J9PPF7_9LACT</name>
<accession>A0A2J9PPF7</accession>
<dbReference type="PANTHER" id="PTHR11088:SF60">
    <property type="entry name" value="TRNA DIMETHYLALLYLTRANSFERASE"/>
    <property type="match status" value="1"/>
</dbReference>
<protein>
    <recommendedName>
        <fullName evidence="10">tRNA dimethylallyltransferase</fullName>
        <ecNumber evidence="10">2.5.1.75</ecNumber>
    </recommendedName>
    <alternativeName>
        <fullName evidence="10">Dimethylallyl diphosphate:tRNA dimethylallyltransferase</fullName>
        <shortName evidence="10">DMAPP:tRNA dimethylallyltransferase</shortName>
        <shortName evidence="10">DMATase</shortName>
    </alternativeName>
    <alternativeName>
        <fullName evidence="10">Isopentenyl-diphosphate:tRNA isopentenyltransferase</fullName>
        <shortName evidence="10">IPP transferase</shortName>
        <shortName evidence="10">IPPT</shortName>
        <shortName evidence="10">IPTase</shortName>
    </alternativeName>
</protein>
<feature type="site" description="Interaction with substrate tRNA" evidence="10">
    <location>
        <position position="125"/>
    </location>
</feature>
<organism evidence="14 15">
    <name type="scientific">Aerococcus viridans</name>
    <dbReference type="NCBI Taxonomy" id="1377"/>
    <lineage>
        <taxon>Bacteria</taxon>
        <taxon>Bacillati</taxon>
        <taxon>Bacillota</taxon>
        <taxon>Bacilli</taxon>
        <taxon>Lactobacillales</taxon>
        <taxon>Aerococcaceae</taxon>
        <taxon>Aerococcus</taxon>
    </lineage>
</organism>
<feature type="site" description="Interaction with substrate tRNA" evidence="10">
    <location>
        <position position="101"/>
    </location>
</feature>
<evidence type="ECO:0000256" key="4">
    <source>
        <dbReference type="ARBA" id="ARBA00022679"/>
    </source>
</evidence>
<evidence type="ECO:0000256" key="10">
    <source>
        <dbReference type="HAMAP-Rule" id="MF_00185"/>
    </source>
</evidence>
<evidence type="ECO:0000313" key="14">
    <source>
        <dbReference type="EMBL" id="PNL92166.1"/>
    </source>
</evidence>
<evidence type="ECO:0000256" key="3">
    <source>
        <dbReference type="ARBA" id="ARBA00005842"/>
    </source>
</evidence>
<evidence type="ECO:0000256" key="11">
    <source>
        <dbReference type="RuleBase" id="RU003783"/>
    </source>
</evidence>
<dbReference type="GO" id="GO:0006400">
    <property type="term" value="P:tRNA modification"/>
    <property type="evidence" value="ECO:0007669"/>
    <property type="project" value="TreeGrafter"/>
</dbReference>
<reference evidence="15" key="1">
    <citation type="submission" date="2017-12" db="EMBL/GenBank/DDBJ databases">
        <title>FDA dAtabase for Regulatory Grade micrObial Sequences (FDA-ARGOS): Supporting development and validation of Infectious Disease Dx tests.</title>
        <authorList>
            <person name="Hoffmann M."/>
            <person name="Allard M."/>
            <person name="Evans P."/>
            <person name="Brown E."/>
            <person name="Tallon L."/>
            <person name="Sadzewicz L."/>
            <person name="Sengamalay N."/>
            <person name="Ott S."/>
            <person name="Godinez A."/>
            <person name="Nagaraj S."/>
            <person name="Vavikolanu K."/>
            <person name="Aluvathingal J."/>
            <person name="Nadendla S."/>
            <person name="Sichtig H."/>
        </authorList>
    </citation>
    <scope>NUCLEOTIDE SEQUENCE [LARGE SCALE GENOMIC DNA]</scope>
    <source>
        <strain evidence="15">FDAARGOS_249</strain>
    </source>
</reference>
<evidence type="ECO:0000256" key="2">
    <source>
        <dbReference type="ARBA" id="ARBA00003213"/>
    </source>
</evidence>
<evidence type="ECO:0000256" key="6">
    <source>
        <dbReference type="ARBA" id="ARBA00022741"/>
    </source>
</evidence>
<evidence type="ECO:0000256" key="9">
    <source>
        <dbReference type="ARBA" id="ARBA00049563"/>
    </source>
</evidence>
<proteinExistence type="inferred from homology"/>
<feature type="binding site" evidence="10">
    <location>
        <begin position="12"/>
        <end position="17"/>
    </location>
    <ligand>
        <name>substrate</name>
    </ligand>
</feature>
<sequence length="316" mass="35824">MKPKMIVIAGPTGVGKTSLSLKLAKNFNGEIINGDSMQIYQNLDIGTATPTESEQAQAVHHLVSYVKVDEEYSASRFKEDAKSAMEAILAKGKVPILVGGTGLYLESFIYDLSLGGKDLEHPEFRAQMETLAQMEGNEAVYQKLVNLDPKAADQIHPNNLRRVIRALEVGTFSDRLFSDQSETHENHVSPYDLLVIALNADRQVLYERINMRVDDMINQGLIEETKWLLAQNLDENQQSMKAIGYKELFPYIRGEMPLELALEDLKQNSRRYAKRQITWIKNRLTDAHWLDLVTHPENLQQVLKLVEDFLNVTSLP</sequence>
<dbReference type="Gene3D" id="3.40.50.300">
    <property type="entry name" value="P-loop containing nucleotide triphosphate hydrolases"/>
    <property type="match status" value="1"/>
</dbReference>
<gene>
    <name evidence="10" type="primary">miaA</name>
    <name evidence="14" type="ORF">A6J77_007945</name>
</gene>